<keyword evidence="8" id="KW-0378">Hydrolase</keyword>
<evidence type="ECO:0000256" key="3">
    <source>
        <dbReference type="ARBA" id="ARBA00005002"/>
    </source>
</evidence>
<dbReference type="PANTHER" id="PTHR33694:SF1">
    <property type="entry name" value="UDP-3-O-ACYL-N-ACETYLGLUCOSAMINE DEACETYLASE 1, MITOCHONDRIAL-RELATED"/>
    <property type="match status" value="1"/>
</dbReference>
<comment type="cofactor">
    <cofactor evidence="1">
        <name>Zn(2+)</name>
        <dbReference type="ChEBI" id="CHEBI:29105"/>
    </cofactor>
</comment>
<keyword evidence="5" id="KW-0444">Lipid biosynthesis</keyword>
<keyword evidence="10" id="KW-0443">Lipid metabolism</keyword>
<comment type="catalytic activity">
    <reaction evidence="11">
        <text>a UDP-3-O-[(3R)-3-hydroxyacyl]-N-acetyl-alpha-D-glucosamine + H2O = a UDP-3-O-[(3R)-3-hydroxyacyl]-alpha-D-glucosamine + acetate</text>
        <dbReference type="Rhea" id="RHEA:67816"/>
        <dbReference type="ChEBI" id="CHEBI:15377"/>
        <dbReference type="ChEBI" id="CHEBI:30089"/>
        <dbReference type="ChEBI" id="CHEBI:137740"/>
        <dbReference type="ChEBI" id="CHEBI:173225"/>
        <dbReference type="EC" id="3.5.1.108"/>
    </reaction>
</comment>
<comment type="function">
    <text evidence="2">Catalyzes the hydrolysis of UDP-3-O-myristoyl-N-acetylglucosamine to form UDP-3-O-myristoylglucosamine and acetate, the committed step in lipid A biosynthesis.</text>
</comment>
<evidence type="ECO:0000256" key="6">
    <source>
        <dbReference type="ARBA" id="ARBA00022556"/>
    </source>
</evidence>
<evidence type="ECO:0000256" key="7">
    <source>
        <dbReference type="ARBA" id="ARBA00022723"/>
    </source>
</evidence>
<dbReference type="GO" id="GO:0016020">
    <property type="term" value="C:membrane"/>
    <property type="evidence" value="ECO:0007669"/>
    <property type="project" value="GOC"/>
</dbReference>
<dbReference type="Gene3D" id="3.30.1700.10">
    <property type="entry name" value="lpxc deacetylase, domain 2"/>
    <property type="match status" value="1"/>
</dbReference>
<evidence type="ECO:0000256" key="5">
    <source>
        <dbReference type="ARBA" id="ARBA00022516"/>
    </source>
</evidence>
<dbReference type="InterPro" id="IPR020568">
    <property type="entry name" value="Ribosomal_Su5_D2-typ_SF"/>
</dbReference>
<dbReference type="InterPro" id="IPR004463">
    <property type="entry name" value="UDP-acyl_GlcNac_deAcase"/>
</dbReference>
<dbReference type="STRING" id="926567.TheveDRAFT_0473"/>
<evidence type="ECO:0000256" key="11">
    <source>
        <dbReference type="ARBA" id="ARBA00024535"/>
    </source>
</evidence>
<keyword evidence="13" id="KW-1185">Reference proteome</keyword>
<dbReference type="Gene3D" id="3.30.230.20">
    <property type="entry name" value="lpxc deacetylase, domain 1"/>
    <property type="match status" value="1"/>
</dbReference>
<evidence type="ECO:0000256" key="1">
    <source>
        <dbReference type="ARBA" id="ARBA00001947"/>
    </source>
</evidence>
<evidence type="ECO:0000256" key="8">
    <source>
        <dbReference type="ARBA" id="ARBA00022801"/>
    </source>
</evidence>
<dbReference type="EMBL" id="CM001377">
    <property type="protein sequence ID" value="EHM09634.1"/>
    <property type="molecule type" value="Genomic_DNA"/>
</dbReference>
<dbReference type="EC" id="3.5.1.108" evidence="4"/>
<dbReference type="Pfam" id="PF03331">
    <property type="entry name" value="LpxC"/>
    <property type="match status" value="1"/>
</dbReference>
<dbReference type="eggNOG" id="COG0774">
    <property type="taxonomic scope" value="Bacteria"/>
</dbReference>
<reference evidence="12 13" key="1">
    <citation type="submission" date="2011-10" db="EMBL/GenBank/DDBJ databases">
        <title>The Noncontiguous Finished genome of Thermanaerovibrio velox DSM 12556.</title>
        <authorList>
            <consortium name="US DOE Joint Genome Institute (JGI-PGF)"/>
            <person name="Lucas S."/>
            <person name="Copeland A."/>
            <person name="Lapidus A."/>
            <person name="Glavina del Rio T."/>
            <person name="Dalin E."/>
            <person name="Tice H."/>
            <person name="Bruce D."/>
            <person name="Goodwin L."/>
            <person name="Pitluck S."/>
            <person name="Peters L."/>
            <person name="Mikhailova N."/>
            <person name="Teshima H."/>
            <person name="Kyrpides N."/>
            <person name="Mavromatis K."/>
            <person name="Ivanova N."/>
            <person name="Markowitz V."/>
            <person name="Cheng J.-F."/>
            <person name="Hugenholtz P."/>
            <person name="Woyke T."/>
            <person name="Wu D."/>
            <person name="Spring S."/>
            <person name="Brambilla E.-M."/>
            <person name="Klenk H.-P."/>
            <person name="Eisen J.A."/>
        </authorList>
    </citation>
    <scope>NUCLEOTIDE SEQUENCE [LARGE SCALE GENOMIC DNA]</scope>
    <source>
        <strain evidence="12 13">DSM 12556</strain>
    </source>
</reference>
<gene>
    <name evidence="12" type="ORF">TheveDRAFT_0473</name>
</gene>
<dbReference type="GO" id="GO:0009245">
    <property type="term" value="P:lipid A biosynthetic process"/>
    <property type="evidence" value="ECO:0007669"/>
    <property type="project" value="UniProtKB-KW"/>
</dbReference>
<dbReference type="PANTHER" id="PTHR33694">
    <property type="entry name" value="UDP-3-O-ACYL-N-ACETYLGLUCOSAMINE DEACETYLASE 1, MITOCHONDRIAL-RELATED"/>
    <property type="match status" value="1"/>
</dbReference>
<evidence type="ECO:0000313" key="12">
    <source>
        <dbReference type="EMBL" id="EHM09634.1"/>
    </source>
</evidence>
<name>H0UQ05_9BACT</name>
<dbReference type="OrthoDB" id="9772788at2"/>
<evidence type="ECO:0000256" key="10">
    <source>
        <dbReference type="ARBA" id="ARBA00023098"/>
    </source>
</evidence>
<organism evidence="12 13">
    <name type="scientific">Thermanaerovibrio velox DSM 12556</name>
    <dbReference type="NCBI Taxonomy" id="926567"/>
    <lineage>
        <taxon>Bacteria</taxon>
        <taxon>Thermotogati</taxon>
        <taxon>Synergistota</taxon>
        <taxon>Synergistia</taxon>
        <taxon>Synergistales</taxon>
        <taxon>Synergistaceae</taxon>
        <taxon>Thermanaerovibrio</taxon>
    </lineage>
</organism>
<evidence type="ECO:0000313" key="13">
    <source>
        <dbReference type="Proteomes" id="UP000005730"/>
    </source>
</evidence>
<keyword evidence="7" id="KW-0479">Metal-binding</keyword>
<dbReference type="SUPFAM" id="SSF54211">
    <property type="entry name" value="Ribosomal protein S5 domain 2-like"/>
    <property type="match status" value="2"/>
</dbReference>
<dbReference type="GO" id="GO:0103117">
    <property type="term" value="F:UDP-3-O-acyl-N-acetylglucosamine deacetylase activity"/>
    <property type="evidence" value="ECO:0007669"/>
    <property type="project" value="UniProtKB-EC"/>
</dbReference>
<sequence>MSPLSCSSYTLGEEVLFRGEGLHSGNPCEVVLLPFERPGIWFHSDRGPVPIWEVGFSGGFRRTVAVVGGVSLQTLEHLTAALWCLGVGGVLVRVFGGEVPIMDGSALPFAQGILGSRVPSDGSCLDPFEVYAPILEEDAAAGRLAGVYPFDGLKVLCLLDYPGTPLGTLYREVLVNQETFLEQIAPCRTFGFRGEVEDLLSRGLIRGGGLHNALVIDREGPINGAQGIDFREECVGHKVLDVLGDLAFLGRPLKGAVVSMRSGHGIHHRLVARLRSLCPLRGVL</sequence>
<comment type="pathway">
    <text evidence="3">Glycolipid biosynthesis; lipid IV(A) biosynthesis; lipid IV(A) from (3R)-3-hydroxytetradecanoyl-[acyl-carrier-protein] and UDP-N-acetyl-alpha-D-glucosamine: step 2/6.</text>
</comment>
<proteinExistence type="predicted"/>
<evidence type="ECO:0000256" key="4">
    <source>
        <dbReference type="ARBA" id="ARBA00012745"/>
    </source>
</evidence>
<dbReference type="InterPro" id="IPR015870">
    <property type="entry name" value="UDP-acyl_N-AcGlcN_deAcase_N"/>
</dbReference>
<dbReference type="Proteomes" id="UP000005730">
    <property type="component" value="Chromosome"/>
</dbReference>
<protein>
    <recommendedName>
        <fullName evidence="4">UDP-3-O-acyl-N-acetylglucosamine deacetylase</fullName>
        <ecNumber evidence="4">3.5.1.108</ecNumber>
    </recommendedName>
</protein>
<accession>H0UQ05</accession>
<evidence type="ECO:0000256" key="2">
    <source>
        <dbReference type="ARBA" id="ARBA00002923"/>
    </source>
</evidence>
<dbReference type="UniPathway" id="UPA00359">
    <property type="reaction ID" value="UER00478"/>
</dbReference>
<dbReference type="GO" id="GO:0046872">
    <property type="term" value="F:metal ion binding"/>
    <property type="evidence" value="ECO:0007669"/>
    <property type="project" value="UniProtKB-KW"/>
</dbReference>
<keyword evidence="6" id="KW-0441">Lipid A biosynthesis</keyword>
<evidence type="ECO:0000256" key="9">
    <source>
        <dbReference type="ARBA" id="ARBA00022833"/>
    </source>
</evidence>
<dbReference type="HOGENOM" id="CLU_046528_1_0_0"/>
<dbReference type="InterPro" id="IPR011334">
    <property type="entry name" value="UDP-acyl_GlcNac_deAcase_C"/>
</dbReference>
<dbReference type="RefSeq" id="WP_006583128.1">
    <property type="nucleotide sequence ID" value="NZ_CM001377.1"/>
</dbReference>
<keyword evidence="9" id="KW-0862">Zinc</keyword>
<dbReference type="AlphaFoldDB" id="H0UQ05"/>